<accession>A0A8S1YJK7</accession>
<dbReference type="AlphaFoldDB" id="A0A8S1YJK7"/>
<comment type="caution">
    <text evidence="1">The sequence shown here is derived from an EMBL/GenBank/DDBJ whole genome shotgun (WGS) entry which is preliminary data.</text>
</comment>
<name>A0A8S1YJK7_PAROT</name>
<evidence type="ECO:0000313" key="2">
    <source>
        <dbReference type="Proteomes" id="UP000683925"/>
    </source>
</evidence>
<sequence length="99" mass="11842">MKKLAEYSERFFFNSILILAAVLIGLTNYVYAVDIDKFGYSVKARALLMIYRYEEALEACDEIIRLDENENSYVMQVKQHYYFLKILSFKFTNYNQHKI</sequence>
<dbReference type="EMBL" id="CAJJDP010000202">
    <property type="protein sequence ID" value="CAD8214996.1"/>
    <property type="molecule type" value="Genomic_DNA"/>
</dbReference>
<gene>
    <name evidence="1" type="ORF">POCTA_138.1.T1980007</name>
</gene>
<evidence type="ECO:0000313" key="1">
    <source>
        <dbReference type="EMBL" id="CAD8214996.1"/>
    </source>
</evidence>
<dbReference type="Proteomes" id="UP000683925">
    <property type="component" value="Unassembled WGS sequence"/>
</dbReference>
<proteinExistence type="predicted"/>
<organism evidence="1 2">
    <name type="scientific">Paramecium octaurelia</name>
    <dbReference type="NCBI Taxonomy" id="43137"/>
    <lineage>
        <taxon>Eukaryota</taxon>
        <taxon>Sar</taxon>
        <taxon>Alveolata</taxon>
        <taxon>Ciliophora</taxon>
        <taxon>Intramacronucleata</taxon>
        <taxon>Oligohymenophorea</taxon>
        <taxon>Peniculida</taxon>
        <taxon>Parameciidae</taxon>
        <taxon>Paramecium</taxon>
    </lineage>
</organism>
<protein>
    <submittedName>
        <fullName evidence="1">Uncharacterized protein</fullName>
    </submittedName>
</protein>
<keyword evidence="2" id="KW-1185">Reference proteome</keyword>
<reference evidence="1" key="1">
    <citation type="submission" date="2021-01" db="EMBL/GenBank/DDBJ databases">
        <authorList>
            <consortium name="Genoscope - CEA"/>
            <person name="William W."/>
        </authorList>
    </citation>
    <scope>NUCLEOTIDE SEQUENCE</scope>
</reference>